<dbReference type="Gene3D" id="2.40.30.170">
    <property type="match status" value="1"/>
</dbReference>
<protein>
    <submittedName>
        <fullName evidence="4">Efflux transporter, RND family, MFP subunit</fullName>
    </submittedName>
</protein>
<evidence type="ECO:0000313" key="5">
    <source>
        <dbReference type="Proteomes" id="UP000195667"/>
    </source>
</evidence>
<evidence type="ECO:0000256" key="1">
    <source>
        <dbReference type="ARBA" id="ARBA00009477"/>
    </source>
</evidence>
<feature type="domain" description="Multidrug resistance protein MdtA-like C-terminal permuted SH3" evidence="3">
    <location>
        <begin position="321"/>
        <end position="366"/>
    </location>
</feature>
<evidence type="ECO:0000256" key="2">
    <source>
        <dbReference type="SAM" id="Coils"/>
    </source>
</evidence>
<sequence>MLKIVAPILVLLAGLAATYQLMATRPVLSPEKPVDNIPVVQVMSAEPQSVKLNVQTQGVVKARDSIDLIAEVSGKVVYLHPDFVAGGFFAKGEVLVRLDARDYDLAITQSHAQIAEARRLLATEHAQAEQAKTEWQALGSGQPTRLAMREPQLAEARAKLKSAEASLQQALLQRSRCELHAPFAGRFFSKAVSAGQIIKPGDSLAQLYATERAEVRLPISSDQMAYLDLPTRSVSYERGITVVLSAQLAGTTQSWPARIIRTEGIVDENTGVIYAVAEVKDPYRGKNNSPALWHGQFVQAEITGKVLADIFALPVTAVNSSQQVYIVDSHSKLHSRRLKVLRTESQRVLVRAGLTAGEQIVISDIDMPIENMAVKIENTPELNKP</sequence>
<dbReference type="Proteomes" id="UP000195667">
    <property type="component" value="Unassembled WGS sequence"/>
</dbReference>
<reference evidence="5" key="1">
    <citation type="submission" date="2017-02" db="EMBL/GenBank/DDBJ databases">
        <authorList>
            <person name="Daims H."/>
        </authorList>
    </citation>
    <scope>NUCLEOTIDE SEQUENCE [LARGE SCALE GENOMIC DNA]</scope>
</reference>
<keyword evidence="2" id="KW-0175">Coiled coil</keyword>
<comment type="similarity">
    <text evidence="1">Belongs to the membrane fusion protein (MFP) (TC 8.A.1) family.</text>
</comment>
<dbReference type="OrthoDB" id="5730196at2"/>
<dbReference type="GO" id="GO:0015562">
    <property type="term" value="F:efflux transmembrane transporter activity"/>
    <property type="evidence" value="ECO:0007669"/>
    <property type="project" value="TreeGrafter"/>
</dbReference>
<evidence type="ECO:0000313" key="4">
    <source>
        <dbReference type="EMBL" id="SJM90083.1"/>
    </source>
</evidence>
<evidence type="ECO:0000259" key="3">
    <source>
        <dbReference type="Pfam" id="PF25967"/>
    </source>
</evidence>
<dbReference type="GO" id="GO:1990281">
    <property type="term" value="C:efflux pump complex"/>
    <property type="evidence" value="ECO:0007669"/>
    <property type="project" value="TreeGrafter"/>
</dbReference>
<proteinExistence type="inferred from homology"/>
<dbReference type="EMBL" id="FUKI01000039">
    <property type="protein sequence ID" value="SJM90083.1"/>
    <property type="molecule type" value="Genomic_DNA"/>
</dbReference>
<organism evidence="4 5">
    <name type="scientific">Crenothrix polyspora</name>
    <dbReference type="NCBI Taxonomy" id="360316"/>
    <lineage>
        <taxon>Bacteria</taxon>
        <taxon>Pseudomonadati</taxon>
        <taxon>Pseudomonadota</taxon>
        <taxon>Gammaproteobacteria</taxon>
        <taxon>Methylococcales</taxon>
        <taxon>Crenotrichaceae</taxon>
        <taxon>Crenothrix</taxon>
    </lineage>
</organism>
<name>A0A1R4H1G5_9GAMM</name>
<gene>
    <name evidence="4" type="ORF">CRENPOLYSF1_1330016</name>
</gene>
<dbReference type="NCBIfam" id="TIGR01730">
    <property type="entry name" value="RND_mfp"/>
    <property type="match status" value="1"/>
</dbReference>
<dbReference type="Gene3D" id="1.10.287.470">
    <property type="entry name" value="Helix hairpin bin"/>
    <property type="match status" value="1"/>
</dbReference>
<feature type="coiled-coil region" evidence="2">
    <location>
        <begin position="114"/>
        <end position="173"/>
    </location>
</feature>
<dbReference type="Gene3D" id="2.40.50.100">
    <property type="match status" value="1"/>
</dbReference>
<dbReference type="PANTHER" id="PTHR30469:SF12">
    <property type="entry name" value="MULTIDRUG RESISTANCE PROTEIN MDTA"/>
    <property type="match status" value="1"/>
</dbReference>
<dbReference type="RefSeq" id="WP_087142386.1">
    <property type="nucleotide sequence ID" value="NZ_FUKI01000039.1"/>
</dbReference>
<dbReference type="Gene3D" id="2.40.420.20">
    <property type="match status" value="1"/>
</dbReference>
<accession>A0A1R4H1G5</accession>
<dbReference type="PANTHER" id="PTHR30469">
    <property type="entry name" value="MULTIDRUG RESISTANCE PROTEIN MDTA"/>
    <property type="match status" value="1"/>
</dbReference>
<dbReference type="SUPFAM" id="SSF111369">
    <property type="entry name" value="HlyD-like secretion proteins"/>
    <property type="match status" value="1"/>
</dbReference>
<dbReference type="InterPro" id="IPR058627">
    <property type="entry name" value="MdtA-like_C"/>
</dbReference>
<dbReference type="InterPro" id="IPR006143">
    <property type="entry name" value="RND_pump_MFP"/>
</dbReference>
<keyword evidence="5" id="KW-1185">Reference proteome</keyword>
<dbReference type="AlphaFoldDB" id="A0A1R4H1G5"/>
<dbReference type="Pfam" id="PF25967">
    <property type="entry name" value="RND-MFP_C"/>
    <property type="match status" value="1"/>
</dbReference>